<dbReference type="GO" id="GO:0005634">
    <property type="term" value="C:nucleus"/>
    <property type="evidence" value="ECO:0007669"/>
    <property type="project" value="UniProtKB-SubCell"/>
</dbReference>
<dbReference type="GO" id="GO:0005546">
    <property type="term" value="F:phosphatidylinositol-4,5-bisphosphate binding"/>
    <property type="evidence" value="ECO:0007669"/>
    <property type="project" value="TreeGrafter"/>
</dbReference>
<feature type="domain" description="Gelsolin-like" evidence="24">
    <location>
        <begin position="27"/>
        <end position="105"/>
    </location>
</feature>
<protein>
    <recommendedName>
        <fullName evidence="22">Macrophage-capping protein</fullName>
    </recommendedName>
    <alternativeName>
        <fullName evidence="23">Actin regulatory protein CAP-G</fullName>
    </alternativeName>
    <alternativeName>
        <fullName evidence="20">Adseverin</fullName>
    </alternativeName>
    <alternativeName>
        <fullName evidence="8">Scinderin</fullName>
    </alternativeName>
</protein>
<evidence type="ECO:0000313" key="26">
    <source>
        <dbReference type="Proteomes" id="UP001152622"/>
    </source>
</evidence>
<dbReference type="InterPro" id="IPR007123">
    <property type="entry name" value="Gelsolin-like_dom"/>
</dbReference>
<comment type="subcellular location">
    <subcellularLocation>
        <location evidence="6">Cell projection</location>
        <location evidence="6">Lamellipodium</location>
    </subcellularLocation>
    <subcellularLocation>
        <location evidence="2">Cell projection</location>
        <location evidence="2">Podosome</location>
    </subcellularLocation>
    <subcellularLocation>
        <location evidence="5">Cell projection</location>
        <location evidence="5">Ruffle</location>
    </subcellularLocation>
    <subcellularLocation>
        <location evidence="4">Cytoplasm</location>
        <location evidence="4">Cytoskeleton</location>
    </subcellularLocation>
    <subcellularLocation>
        <location evidence="3">Melanosome</location>
    </subcellularLocation>
    <subcellularLocation>
        <location evidence="1">Nucleus</location>
    </subcellularLocation>
</comment>
<keyword evidence="15" id="KW-0007">Acetylation</keyword>
<keyword evidence="17" id="KW-0206">Cytoskeleton</keyword>
<dbReference type="CDD" id="cd11290">
    <property type="entry name" value="gelsolin_S1_like"/>
    <property type="match status" value="1"/>
</dbReference>
<keyword evidence="10" id="KW-0963">Cytoplasm</keyword>
<evidence type="ECO:0000256" key="2">
    <source>
        <dbReference type="ARBA" id="ARBA00004188"/>
    </source>
</evidence>
<evidence type="ECO:0000256" key="4">
    <source>
        <dbReference type="ARBA" id="ARBA00004245"/>
    </source>
</evidence>
<dbReference type="CDD" id="cd11291">
    <property type="entry name" value="gelsolin_S6_like"/>
    <property type="match status" value="1"/>
</dbReference>
<reference evidence="25" key="1">
    <citation type="journal article" date="2023" name="Science">
        <title>Genome structures resolve the early diversification of teleost fishes.</title>
        <authorList>
            <person name="Parey E."/>
            <person name="Louis A."/>
            <person name="Montfort J."/>
            <person name="Bouchez O."/>
            <person name="Roques C."/>
            <person name="Iampietro C."/>
            <person name="Lluch J."/>
            <person name="Castinel A."/>
            <person name="Donnadieu C."/>
            <person name="Desvignes T."/>
            <person name="Floi Bucao C."/>
            <person name="Jouanno E."/>
            <person name="Wen M."/>
            <person name="Mejri S."/>
            <person name="Dirks R."/>
            <person name="Jansen H."/>
            <person name="Henkel C."/>
            <person name="Chen W.J."/>
            <person name="Zahm M."/>
            <person name="Cabau C."/>
            <person name="Klopp C."/>
            <person name="Thompson A.W."/>
            <person name="Robinson-Rechavi M."/>
            <person name="Braasch I."/>
            <person name="Lecointre G."/>
            <person name="Bobe J."/>
            <person name="Postlethwait J.H."/>
            <person name="Berthelot C."/>
            <person name="Roest Crollius H."/>
            <person name="Guiguen Y."/>
        </authorList>
    </citation>
    <scope>NUCLEOTIDE SEQUENCE</scope>
    <source>
        <strain evidence="25">WJC10195</strain>
    </source>
</reference>
<sequence length="720" mass="80917">MALSHKEFERAGKSNGLQIWRIENMEPVLISEIFHGNFYVGDAYIILHTVKQRESYFYDLHFWLGKECSQDESTSAAIYTVQMDDYLGGKPVQYRELQGAESTAFTSYFKGGIKYKAGGVSSGFHHVITNDLTAERLFHIKGRRVVRATEVPLAWSSFNKGDCFIVDLGAVIYQWCGCNCNKFERLKAAQVAVSIRDNERNGRAKLVVVEEDGEPNGMIKVLGVKPELPDGDNEDDAIADITNRKMAKLYMVSDATGTMRVSVVSEENPFSQSLLLSDECFILDYGKSRMIFVWKGRNANKGERKEAMTTAEGFIRQMGYPQNTQIQVLPQGGETPIFKQFFQNWKDKDQSEGFGKVFVTERIAQIQQEPFDASKLHESQHMAAKYNMVDDGTGDTQIWRVESGGRVEVDPETHGQFYGGDCYIILYTYAKGKIIYTWQGSSASLDELTASAFLTVQLDRSLGDHAVQVRVTQGKEPSHFLSLFKANPLIVFRNGTSRKGGQEAPPPTRLFQVRRNLPTITRIAEVEVEAQSLNSNDAYLLKLPQGTGYIWVGKGASEEEEQGAGYISEQLHCQAHRITEGQEPADFWAALGGQKEYQTSQRLERQTITHDPRLFGCSNKTGRFTIEEVPGDFTQNDLAEDDVMLLDVWDQVFLWIGQDANEVERTESLKSAKTYIETDPAGRDKGTPLVIVKQGHEPPTFTGWFLGWDASRWGSDPVAK</sequence>
<organism evidence="25 26">
    <name type="scientific">Synaphobranchus kaupii</name>
    <name type="common">Kaup's arrowtooth eel</name>
    <dbReference type="NCBI Taxonomy" id="118154"/>
    <lineage>
        <taxon>Eukaryota</taxon>
        <taxon>Metazoa</taxon>
        <taxon>Chordata</taxon>
        <taxon>Craniata</taxon>
        <taxon>Vertebrata</taxon>
        <taxon>Euteleostomi</taxon>
        <taxon>Actinopterygii</taxon>
        <taxon>Neopterygii</taxon>
        <taxon>Teleostei</taxon>
        <taxon>Anguilliformes</taxon>
        <taxon>Synaphobranchidae</taxon>
        <taxon>Synaphobranchus</taxon>
    </lineage>
</organism>
<evidence type="ECO:0000256" key="19">
    <source>
        <dbReference type="ARBA" id="ARBA00023273"/>
    </source>
</evidence>
<evidence type="ECO:0000256" key="17">
    <source>
        <dbReference type="ARBA" id="ARBA00023212"/>
    </source>
</evidence>
<dbReference type="PANTHER" id="PTHR11977">
    <property type="entry name" value="VILLIN"/>
    <property type="match status" value="1"/>
</dbReference>
<dbReference type="CDD" id="cd11292">
    <property type="entry name" value="gelsolin_S3_like"/>
    <property type="match status" value="1"/>
</dbReference>
<keyword evidence="26" id="KW-1185">Reference proteome</keyword>
<feature type="domain" description="Gelsolin-like" evidence="24">
    <location>
        <begin position="407"/>
        <end position="481"/>
    </location>
</feature>
<keyword evidence="12" id="KW-0677">Repeat</keyword>
<dbReference type="GO" id="GO:0008154">
    <property type="term" value="P:actin polymerization or depolymerization"/>
    <property type="evidence" value="ECO:0007669"/>
    <property type="project" value="TreeGrafter"/>
</dbReference>
<dbReference type="SMART" id="SM00262">
    <property type="entry name" value="GEL"/>
    <property type="match status" value="6"/>
</dbReference>
<evidence type="ECO:0000313" key="25">
    <source>
        <dbReference type="EMBL" id="KAJ8354505.1"/>
    </source>
</evidence>
<evidence type="ECO:0000256" key="13">
    <source>
        <dbReference type="ARBA" id="ARBA00022837"/>
    </source>
</evidence>
<dbReference type="FunFam" id="3.40.20.10:FF:000005">
    <property type="entry name" value="Gelsolin"/>
    <property type="match status" value="1"/>
</dbReference>
<dbReference type="CDD" id="cd11289">
    <property type="entry name" value="gelsolin_S2_like"/>
    <property type="match status" value="1"/>
</dbReference>
<dbReference type="FunFam" id="3.40.20.10:FF:000037">
    <property type="entry name" value="macrophage-capping protein-like isoform X2"/>
    <property type="match status" value="1"/>
</dbReference>
<evidence type="ECO:0000256" key="8">
    <source>
        <dbReference type="ARBA" id="ARBA00014288"/>
    </source>
</evidence>
<evidence type="ECO:0000256" key="22">
    <source>
        <dbReference type="ARBA" id="ARBA00074322"/>
    </source>
</evidence>
<comment type="subunit">
    <text evidence="21">Interacts with NUP62. Interacts with NUTF2 and RAN; involved in CAPG nuclear import.</text>
</comment>
<feature type="domain" description="Gelsolin-like" evidence="24">
    <location>
        <begin position="524"/>
        <end position="588"/>
    </location>
</feature>
<dbReference type="GO" id="GO:0051014">
    <property type="term" value="P:actin filament severing"/>
    <property type="evidence" value="ECO:0007669"/>
    <property type="project" value="TreeGrafter"/>
</dbReference>
<evidence type="ECO:0000256" key="9">
    <source>
        <dbReference type="ARBA" id="ARBA00022467"/>
    </source>
</evidence>
<dbReference type="FunFam" id="3.40.20.10:FF:000002">
    <property type="entry name" value="Gelsolin"/>
    <property type="match status" value="1"/>
</dbReference>
<accession>A0A9Q1FAW2</accession>
<dbReference type="EMBL" id="JAINUF010000007">
    <property type="protein sequence ID" value="KAJ8354505.1"/>
    <property type="molecule type" value="Genomic_DNA"/>
</dbReference>
<dbReference type="CDD" id="cd11293">
    <property type="entry name" value="gelsolin_S4_like"/>
    <property type="match status" value="1"/>
</dbReference>
<feature type="domain" description="Gelsolin-like" evidence="24">
    <location>
        <begin position="263"/>
        <end position="338"/>
    </location>
</feature>
<dbReference type="InterPro" id="IPR036180">
    <property type="entry name" value="Gelsolin-like_dom_sf"/>
</dbReference>
<dbReference type="GO" id="GO:0030031">
    <property type="term" value="P:cell projection assembly"/>
    <property type="evidence" value="ECO:0007669"/>
    <property type="project" value="TreeGrafter"/>
</dbReference>
<dbReference type="GO" id="GO:0030027">
    <property type="term" value="C:lamellipodium"/>
    <property type="evidence" value="ECO:0007669"/>
    <property type="project" value="UniProtKB-SubCell"/>
</dbReference>
<keyword evidence="13" id="KW-0106">Calcium</keyword>
<proteinExistence type="inferred from homology"/>
<comment type="caution">
    <text evidence="25">The sequence shown here is derived from an EMBL/GenBank/DDBJ whole genome shotgun (WGS) entry which is preliminary data.</text>
</comment>
<dbReference type="GO" id="GO:0007417">
    <property type="term" value="P:central nervous system development"/>
    <property type="evidence" value="ECO:0007669"/>
    <property type="project" value="TreeGrafter"/>
</dbReference>
<evidence type="ECO:0000256" key="14">
    <source>
        <dbReference type="ARBA" id="ARBA00022949"/>
    </source>
</evidence>
<dbReference type="InterPro" id="IPR029006">
    <property type="entry name" value="ADF-H/Gelsolin-like_dom_sf"/>
</dbReference>
<dbReference type="Gene3D" id="3.40.20.10">
    <property type="entry name" value="Severin"/>
    <property type="match status" value="6"/>
</dbReference>
<dbReference type="GO" id="GO:0051016">
    <property type="term" value="P:barbed-end actin filament capping"/>
    <property type="evidence" value="ECO:0007669"/>
    <property type="project" value="TreeGrafter"/>
</dbReference>
<keyword evidence="16" id="KW-0009">Actin-binding</keyword>
<dbReference type="GO" id="GO:0001726">
    <property type="term" value="C:ruffle"/>
    <property type="evidence" value="ECO:0007669"/>
    <property type="project" value="UniProtKB-SubCell"/>
</dbReference>
<dbReference type="Proteomes" id="UP001152622">
    <property type="component" value="Chromosome 7"/>
</dbReference>
<dbReference type="SUPFAM" id="SSF55753">
    <property type="entry name" value="Actin depolymerizing proteins"/>
    <property type="match status" value="5"/>
</dbReference>
<evidence type="ECO:0000256" key="20">
    <source>
        <dbReference type="ARBA" id="ARBA00030694"/>
    </source>
</evidence>
<dbReference type="GO" id="GO:0002102">
    <property type="term" value="C:podosome"/>
    <property type="evidence" value="ECO:0007669"/>
    <property type="project" value="UniProtKB-SubCell"/>
</dbReference>
<dbReference type="OrthoDB" id="6375767at2759"/>
<evidence type="ECO:0000256" key="5">
    <source>
        <dbReference type="ARBA" id="ARBA00004466"/>
    </source>
</evidence>
<evidence type="ECO:0000256" key="11">
    <source>
        <dbReference type="ARBA" id="ARBA00022553"/>
    </source>
</evidence>
<feature type="domain" description="Gelsolin-like" evidence="24">
    <location>
        <begin position="625"/>
        <end position="701"/>
    </location>
</feature>
<evidence type="ECO:0000256" key="1">
    <source>
        <dbReference type="ARBA" id="ARBA00004123"/>
    </source>
</evidence>
<evidence type="ECO:0000256" key="12">
    <source>
        <dbReference type="ARBA" id="ARBA00022737"/>
    </source>
</evidence>
<dbReference type="FunFam" id="3.40.20.10:FF:000040">
    <property type="entry name" value="macrophage-capping protein-like isoform X1"/>
    <property type="match status" value="1"/>
</dbReference>
<evidence type="ECO:0000256" key="21">
    <source>
        <dbReference type="ARBA" id="ARBA00063813"/>
    </source>
</evidence>
<dbReference type="AlphaFoldDB" id="A0A9Q1FAW2"/>
<evidence type="ECO:0000259" key="24">
    <source>
        <dbReference type="Pfam" id="PF00626"/>
    </source>
</evidence>
<keyword evidence="9" id="KW-0117">Actin capping</keyword>
<evidence type="ECO:0000256" key="15">
    <source>
        <dbReference type="ARBA" id="ARBA00022990"/>
    </source>
</evidence>
<feature type="domain" description="Gelsolin-like" evidence="24">
    <location>
        <begin position="145"/>
        <end position="218"/>
    </location>
</feature>
<name>A0A9Q1FAW2_SYNKA</name>
<keyword evidence="18" id="KW-0539">Nucleus</keyword>
<evidence type="ECO:0000256" key="16">
    <source>
        <dbReference type="ARBA" id="ARBA00023203"/>
    </source>
</evidence>
<dbReference type="GO" id="GO:0051015">
    <property type="term" value="F:actin filament binding"/>
    <property type="evidence" value="ECO:0007669"/>
    <property type="project" value="InterPro"/>
</dbReference>
<keyword evidence="11" id="KW-0597">Phosphoprotein</keyword>
<dbReference type="PRINTS" id="PR00597">
    <property type="entry name" value="GELSOLIN"/>
</dbReference>
<keyword evidence="19" id="KW-0966">Cell projection</keyword>
<dbReference type="GO" id="GO:0042470">
    <property type="term" value="C:melanosome"/>
    <property type="evidence" value="ECO:0007669"/>
    <property type="project" value="UniProtKB-SubCell"/>
</dbReference>
<evidence type="ECO:0000256" key="7">
    <source>
        <dbReference type="ARBA" id="ARBA00008418"/>
    </source>
</evidence>
<evidence type="ECO:0000256" key="10">
    <source>
        <dbReference type="ARBA" id="ARBA00022490"/>
    </source>
</evidence>
<dbReference type="SUPFAM" id="SSF82754">
    <property type="entry name" value="C-terminal, gelsolin-like domain of Sec23/24"/>
    <property type="match status" value="1"/>
</dbReference>
<dbReference type="InterPro" id="IPR007122">
    <property type="entry name" value="Villin/Gelsolin"/>
</dbReference>
<keyword evidence="14" id="KW-0965">Cell junction</keyword>
<dbReference type="PANTHER" id="PTHR11977:SF78">
    <property type="entry name" value="SCINDERIN"/>
    <property type="match status" value="1"/>
</dbReference>
<comment type="similarity">
    <text evidence="7">Belongs to the villin/gelsolin family.</text>
</comment>
<gene>
    <name evidence="25" type="ORF">SKAU_G00220720</name>
</gene>
<dbReference type="FunFam" id="3.40.20.10:FF:000001">
    <property type="entry name" value="Gelsolin"/>
    <property type="match status" value="1"/>
</dbReference>
<evidence type="ECO:0000256" key="3">
    <source>
        <dbReference type="ARBA" id="ARBA00004223"/>
    </source>
</evidence>
<dbReference type="Pfam" id="PF00626">
    <property type="entry name" value="Gelsolin"/>
    <property type="match status" value="6"/>
</dbReference>
<evidence type="ECO:0000256" key="23">
    <source>
        <dbReference type="ARBA" id="ARBA00077132"/>
    </source>
</evidence>
<dbReference type="CDD" id="cd11288">
    <property type="entry name" value="gelsolin_S5_like"/>
    <property type="match status" value="1"/>
</dbReference>
<evidence type="ECO:0000256" key="6">
    <source>
        <dbReference type="ARBA" id="ARBA00004510"/>
    </source>
</evidence>
<evidence type="ECO:0000256" key="18">
    <source>
        <dbReference type="ARBA" id="ARBA00023242"/>
    </source>
</evidence>
<dbReference type="FunFam" id="3.40.20.10:FF:000004">
    <property type="entry name" value="Gelsolin"/>
    <property type="match status" value="1"/>
</dbReference>